<sequence>MDLFARRLSRAQLIALDCAFAWACALYFLAGAADADMPGWVRLALPLALAAPLAVRRLWPIAVFAVVTAAVVVALSTGFPSLAYVAPAYAAYLVASASSRRLPINSIAIFSVLALITLLVAGVPGGVTWVMGETASCLAALCISFTFGLAVRERRAFAARDAARKAEQAVNEERLRIARELHDVVAHSVGLIAVKAGVASHVFSTRPEDARDALGVIETASRNAMVEMRHMLGVLRSAAEPDLGPAPSLDGLPDLAERARLGGVEVELDVGDVSEVPEGVSLSAYRIIQEALTNVVKHAAPARSRVSVAADGREVLIEVTDDGPGRRVLPSTGAGHGLVGMRERVMMYGGAFEAGPGANGFRVRAALPYGEVP</sequence>
<evidence type="ECO:0000256" key="9">
    <source>
        <dbReference type="SAM" id="Phobius"/>
    </source>
</evidence>
<keyword evidence="4" id="KW-0808">Transferase</keyword>
<dbReference type="InterPro" id="IPR011712">
    <property type="entry name" value="Sig_transdc_His_kin_sub3_dim/P"/>
</dbReference>
<dbReference type="EMBL" id="JACHIN010000008">
    <property type="protein sequence ID" value="MBB5080404.1"/>
    <property type="molecule type" value="Genomic_DNA"/>
</dbReference>
<dbReference type="CDD" id="cd16917">
    <property type="entry name" value="HATPase_UhpB-NarQ-NarX-like"/>
    <property type="match status" value="1"/>
</dbReference>
<reference evidence="12 13" key="1">
    <citation type="submission" date="2020-08" db="EMBL/GenBank/DDBJ databases">
        <title>Genomic Encyclopedia of Type Strains, Phase IV (KMG-IV): sequencing the most valuable type-strain genomes for metagenomic binning, comparative biology and taxonomic classification.</title>
        <authorList>
            <person name="Goeker M."/>
        </authorList>
    </citation>
    <scope>NUCLEOTIDE SEQUENCE [LARGE SCALE GENOMIC DNA]</scope>
    <source>
        <strain evidence="12 13">DSM 45385</strain>
    </source>
</reference>
<keyword evidence="7" id="KW-0067">ATP-binding</keyword>
<feature type="transmembrane region" description="Helical" evidence="9">
    <location>
        <begin position="104"/>
        <end position="123"/>
    </location>
</feature>
<protein>
    <recommendedName>
        <fullName evidence="2">histidine kinase</fullName>
        <ecNumber evidence="2">2.7.13.3</ecNumber>
    </recommendedName>
</protein>
<dbReference type="Proteomes" id="UP000568380">
    <property type="component" value="Unassembled WGS sequence"/>
</dbReference>
<evidence type="ECO:0000256" key="4">
    <source>
        <dbReference type="ARBA" id="ARBA00022679"/>
    </source>
</evidence>
<keyword evidence="9" id="KW-0812">Transmembrane</keyword>
<dbReference type="GO" id="GO:0005524">
    <property type="term" value="F:ATP binding"/>
    <property type="evidence" value="ECO:0007669"/>
    <property type="project" value="UniProtKB-KW"/>
</dbReference>
<dbReference type="InterPro" id="IPR050482">
    <property type="entry name" value="Sensor_HK_TwoCompSys"/>
</dbReference>
<accession>A0A7W8A7C3</accession>
<evidence type="ECO:0000256" key="7">
    <source>
        <dbReference type="ARBA" id="ARBA00022840"/>
    </source>
</evidence>
<evidence type="ECO:0000256" key="1">
    <source>
        <dbReference type="ARBA" id="ARBA00000085"/>
    </source>
</evidence>
<dbReference type="AlphaFoldDB" id="A0A7W8A7C3"/>
<name>A0A7W8A7C3_9ACTN</name>
<dbReference type="GO" id="GO:0046983">
    <property type="term" value="F:protein dimerization activity"/>
    <property type="evidence" value="ECO:0007669"/>
    <property type="project" value="InterPro"/>
</dbReference>
<dbReference type="Gene3D" id="3.30.565.10">
    <property type="entry name" value="Histidine kinase-like ATPase, C-terminal domain"/>
    <property type="match status" value="1"/>
</dbReference>
<dbReference type="InterPro" id="IPR036890">
    <property type="entry name" value="HATPase_C_sf"/>
</dbReference>
<evidence type="ECO:0000313" key="12">
    <source>
        <dbReference type="EMBL" id="MBB5080404.1"/>
    </source>
</evidence>
<comment type="catalytic activity">
    <reaction evidence="1">
        <text>ATP + protein L-histidine = ADP + protein N-phospho-L-histidine.</text>
        <dbReference type="EC" id="2.7.13.3"/>
    </reaction>
</comment>
<proteinExistence type="predicted"/>
<keyword evidence="6 12" id="KW-0418">Kinase</keyword>
<feature type="domain" description="Histidine kinase/HSP90-like ATPase" evidence="10">
    <location>
        <begin position="281"/>
        <end position="368"/>
    </location>
</feature>
<dbReference type="EC" id="2.7.13.3" evidence="2"/>
<evidence type="ECO:0000256" key="8">
    <source>
        <dbReference type="ARBA" id="ARBA00023012"/>
    </source>
</evidence>
<keyword evidence="9" id="KW-0472">Membrane</keyword>
<gene>
    <name evidence="12" type="ORF">HNR40_005891</name>
</gene>
<keyword evidence="9" id="KW-1133">Transmembrane helix</keyword>
<feature type="domain" description="Signal transduction histidine kinase subgroup 3 dimerisation and phosphoacceptor" evidence="11">
    <location>
        <begin position="173"/>
        <end position="239"/>
    </location>
</feature>
<keyword evidence="8" id="KW-0902">Two-component regulatory system</keyword>
<dbReference type="PANTHER" id="PTHR24421">
    <property type="entry name" value="NITRATE/NITRITE SENSOR PROTEIN NARX-RELATED"/>
    <property type="match status" value="1"/>
</dbReference>
<comment type="caution">
    <text evidence="12">The sequence shown here is derived from an EMBL/GenBank/DDBJ whole genome shotgun (WGS) entry which is preliminary data.</text>
</comment>
<dbReference type="Gene3D" id="1.20.5.1930">
    <property type="match status" value="1"/>
</dbReference>
<dbReference type="InterPro" id="IPR003594">
    <property type="entry name" value="HATPase_dom"/>
</dbReference>
<keyword evidence="3" id="KW-0597">Phosphoprotein</keyword>
<evidence type="ECO:0000256" key="3">
    <source>
        <dbReference type="ARBA" id="ARBA00022553"/>
    </source>
</evidence>
<dbReference type="SUPFAM" id="SSF55874">
    <property type="entry name" value="ATPase domain of HSP90 chaperone/DNA topoisomerase II/histidine kinase"/>
    <property type="match status" value="1"/>
</dbReference>
<dbReference type="GO" id="GO:0000155">
    <property type="term" value="F:phosphorelay sensor kinase activity"/>
    <property type="evidence" value="ECO:0007669"/>
    <property type="project" value="InterPro"/>
</dbReference>
<keyword evidence="13" id="KW-1185">Reference proteome</keyword>
<evidence type="ECO:0000259" key="11">
    <source>
        <dbReference type="Pfam" id="PF07730"/>
    </source>
</evidence>
<evidence type="ECO:0000256" key="2">
    <source>
        <dbReference type="ARBA" id="ARBA00012438"/>
    </source>
</evidence>
<dbReference type="RefSeq" id="WP_221340950.1">
    <property type="nucleotide sequence ID" value="NZ_JACHIN010000008.1"/>
</dbReference>
<dbReference type="Pfam" id="PF07730">
    <property type="entry name" value="HisKA_3"/>
    <property type="match status" value="1"/>
</dbReference>
<evidence type="ECO:0000256" key="6">
    <source>
        <dbReference type="ARBA" id="ARBA00022777"/>
    </source>
</evidence>
<feature type="transmembrane region" description="Helical" evidence="9">
    <location>
        <begin position="59"/>
        <end position="92"/>
    </location>
</feature>
<feature type="transmembrane region" description="Helical" evidence="9">
    <location>
        <begin position="129"/>
        <end position="151"/>
    </location>
</feature>
<evidence type="ECO:0000256" key="5">
    <source>
        <dbReference type="ARBA" id="ARBA00022741"/>
    </source>
</evidence>
<organism evidence="12 13">
    <name type="scientific">Nonomuraea endophytica</name>
    <dbReference type="NCBI Taxonomy" id="714136"/>
    <lineage>
        <taxon>Bacteria</taxon>
        <taxon>Bacillati</taxon>
        <taxon>Actinomycetota</taxon>
        <taxon>Actinomycetes</taxon>
        <taxon>Streptosporangiales</taxon>
        <taxon>Streptosporangiaceae</taxon>
        <taxon>Nonomuraea</taxon>
    </lineage>
</organism>
<dbReference type="PANTHER" id="PTHR24421:SF10">
    <property type="entry name" value="NITRATE_NITRITE SENSOR PROTEIN NARQ"/>
    <property type="match status" value="1"/>
</dbReference>
<evidence type="ECO:0000313" key="13">
    <source>
        <dbReference type="Proteomes" id="UP000568380"/>
    </source>
</evidence>
<evidence type="ECO:0000259" key="10">
    <source>
        <dbReference type="Pfam" id="PF02518"/>
    </source>
</evidence>
<keyword evidence="5" id="KW-0547">Nucleotide-binding</keyword>
<dbReference type="Pfam" id="PF02518">
    <property type="entry name" value="HATPase_c"/>
    <property type="match status" value="1"/>
</dbReference>
<dbReference type="GO" id="GO:0016020">
    <property type="term" value="C:membrane"/>
    <property type="evidence" value="ECO:0007669"/>
    <property type="project" value="InterPro"/>
</dbReference>